<feature type="domain" description="C2H2-type" evidence="7">
    <location>
        <begin position="47"/>
        <end position="74"/>
    </location>
</feature>
<evidence type="ECO:0000256" key="4">
    <source>
        <dbReference type="ARBA" id="ARBA00022833"/>
    </source>
</evidence>
<keyword evidence="9" id="KW-1185">Reference proteome</keyword>
<evidence type="ECO:0000259" key="7">
    <source>
        <dbReference type="PROSITE" id="PS50157"/>
    </source>
</evidence>
<evidence type="ECO:0000256" key="6">
    <source>
        <dbReference type="PROSITE-ProRule" id="PRU00042"/>
    </source>
</evidence>
<keyword evidence="5" id="KW-0539">Nucleus</keyword>
<dbReference type="InterPro" id="IPR036236">
    <property type="entry name" value="Znf_C2H2_sf"/>
</dbReference>
<comment type="caution">
    <text evidence="8">The sequence shown here is derived from an EMBL/GenBank/DDBJ whole genome shotgun (WGS) entry which is preliminary data.</text>
</comment>
<dbReference type="EMBL" id="JAHIBW010000011">
    <property type="protein sequence ID" value="KAG7306842.1"/>
    <property type="molecule type" value="Genomic_DNA"/>
</dbReference>
<name>A0ABQ7QP96_PLUXY</name>
<dbReference type="PROSITE" id="PS00028">
    <property type="entry name" value="ZINC_FINGER_C2H2_1"/>
    <property type="match status" value="3"/>
</dbReference>
<dbReference type="Gene3D" id="3.30.160.60">
    <property type="entry name" value="Classic Zinc Finger"/>
    <property type="match status" value="4"/>
</dbReference>
<dbReference type="PANTHER" id="PTHR14003:SF23">
    <property type="entry name" value="ZINC FINGER PROTEIN 143"/>
    <property type="match status" value="1"/>
</dbReference>
<gene>
    <name evidence="8" type="ORF">JYU34_008305</name>
</gene>
<dbReference type="Pfam" id="PF00096">
    <property type="entry name" value="zf-C2H2"/>
    <property type="match status" value="1"/>
</dbReference>
<keyword evidence="3 6" id="KW-0863">Zinc-finger</keyword>
<dbReference type="PANTHER" id="PTHR14003">
    <property type="entry name" value="TRANSCRIPTIONAL REPRESSOR PROTEIN YY"/>
    <property type="match status" value="1"/>
</dbReference>
<keyword evidence="2" id="KW-0677">Repeat</keyword>
<evidence type="ECO:0000256" key="1">
    <source>
        <dbReference type="ARBA" id="ARBA00022723"/>
    </source>
</evidence>
<evidence type="ECO:0000313" key="9">
    <source>
        <dbReference type="Proteomes" id="UP000823941"/>
    </source>
</evidence>
<proteinExistence type="predicted"/>
<feature type="domain" description="C2H2-type" evidence="7">
    <location>
        <begin position="103"/>
        <end position="126"/>
    </location>
</feature>
<evidence type="ECO:0000313" key="8">
    <source>
        <dbReference type="EMBL" id="KAG7306842.1"/>
    </source>
</evidence>
<evidence type="ECO:0000256" key="5">
    <source>
        <dbReference type="ARBA" id="ARBA00023242"/>
    </source>
</evidence>
<organism evidence="8 9">
    <name type="scientific">Plutella xylostella</name>
    <name type="common">Diamondback moth</name>
    <name type="synonym">Plutella maculipennis</name>
    <dbReference type="NCBI Taxonomy" id="51655"/>
    <lineage>
        <taxon>Eukaryota</taxon>
        <taxon>Metazoa</taxon>
        <taxon>Ecdysozoa</taxon>
        <taxon>Arthropoda</taxon>
        <taxon>Hexapoda</taxon>
        <taxon>Insecta</taxon>
        <taxon>Pterygota</taxon>
        <taxon>Neoptera</taxon>
        <taxon>Endopterygota</taxon>
        <taxon>Lepidoptera</taxon>
        <taxon>Glossata</taxon>
        <taxon>Ditrysia</taxon>
        <taxon>Yponomeutoidea</taxon>
        <taxon>Plutellidae</taxon>
        <taxon>Plutella</taxon>
    </lineage>
</organism>
<dbReference type="InterPro" id="IPR013087">
    <property type="entry name" value="Znf_C2H2_type"/>
</dbReference>
<feature type="domain" description="C2H2-type" evidence="7">
    <location>
        <begin position="75"/>
        <end position="102"/>
    </location>
</feature>
<keyword evidence="4" id="KW-0862">Zinc</keyword>
<protein>
    <recommendedName>
        <fullName evidence="7">C2H2-type domain-containing protein</fullName>
    </recommendedName>
</protein>
<keyword evidence="1" id="KW-0479">Metal-binding</keyword>
<accession>A0ABQ7QP96</accession>
<dbReference type="Proteomes" id="UP000823941">
    <property type="component" value="Chromosome 11"/>
</dbReference>
<dbReference type="SMART" id="SM00355">
    <property type="entry name" value="ZnF_C2H2"/>
    <property type="match status" value="3"/>
</dbReference>
<evidence type="ECO:0000256" key="2">
    <source>
        <dbReference type="ARBA" id="ARBA00022737"/>
    </source>
</evidence>
<reference evidence="8 9" key="1">
    <citation type="submission" date="2021-06" db="EMBL/GenBank/DDBJ databases">
        <title>A haploid diamondback moth (Plutella xylostella L.) genome assembly resolves 31 chromosomes and identifies a diamide resistance mutation.</title>
        <authorList>
            <person name="Ward C.M."/>
            <person name="Perry K.D."/>
            <person name="Baker G."/>
            <person name="Powis K."/>
            <person name="Heckel D.G."/>
            <person name="Baxter S.W."/>
        </authorList>
    </citation>
    <scope>NUCLEOTIDE SEQUENCE [LARGE SCALE GENOMIC DNA]</scope>
    <source>
        <strain evidence="8 9">LV</strain>
        <tissue evidence="8">Single pupa</tissue>
    </source>
</reference>
<dbReference type="Pfam" id="PF13465">
    <property type="entry name" value="zf-H2C2_2"/>
    <property type="match status" value="1"/>
</dbReference>
<evidence type="ECO:0000256" key="3">
    <source>
        <dbReference type="ARBA" id="ARBA00022771"/>
    </source>
</evidence>
<dbReference type="SUPFAM" id="SSF57667">
    <property type="entry name" value="beta-beta-alpha zinc fingers"/>
    <property type="match status" value="2"/>
</dbReference>
<sequence>MHNLTSFHIPQIDVSTNLLFLNPRVHISQSNSTLSYHQRSHTGEKPFSCPLCPKRFKVHQLMKIHYRTHTGECPYMCSMCPKAFKHKAALNRHVRVHTGDKPYTCPYCGKSFSQSNSLKTHVNTVHLKLPAPYKRRTKMVD</sequence>
<dbReference type="PROSITE" id="PS50157">
    <property type="entry name" value="ZINC_FINGER_C2H2_2"/>
    <property type="match status" value="3"/>
</dbReference>